<dbReference type="EMBL" id="CP136890">
    <property type="protein sequence ID" value="WOK92853.1"/>
    <property type="molecule type" value="Genomic_DNA"/>
</dbReference>
<reference evidence="2 3" key="1">
    <citation type="submission" date="2023-10" db="EMBL/GenBank/DDBJ databases">
        <title>Chromosome-scale genome assembly provides insights into flower coloration mechanisms of Canna indica.</title>
        <authorList>
            <person name="Li C."/>
        </authorList>
    </citation>
    <scope>NUCLEOTIDE SEQUENCE [LARGE SCALE GENOMIC DNA]</scope>
    <source>
        <tissue evidence="2">Flower</tissue>
    </source>
</reference>
<sequence>MMYILKTPLTLPKNLQIGINHFGKERVRIFGSLEWSLAEDLNWKKLSNKRRRQLCKEFTQDEVWNAINSLSRGKAPGPNGFNTEFYIRYWSILKDSIFKAFNEFSSIAIVPSSWGSTNLVFVPKKEGPSLIVDYRPIALCNVLYKILSKVIVNRLKPHIKFLISKDQSAFIEGRKI</sequence>
<organism evidence="2 3">
    <name type="scientific">Canna indica</name>
    <name type="common">Indian-shot</name>
    <dbReference type="NCBI Taxonomy" id="4628"/>
    <lineage>
        <taxon>Eukaryota</taxon>
        <taxon>Viridiplantae</taxon>
        <taxon>Streptophyta</taxon>
        <taxon>Embryophyta</taxon>
        <taxon>Tracheophyta</taxon>
        <taxon>Spermatophyta</taxon>
        <taxon>Magnoliopsida</taxon>
        <taxon>Liliopsida</taxon>
        <taxon>Zingiberales</taxon>
        <taxon>Cannaceae</taxon>
        <taxon>Canna</taxon>
    </lineage>
</organism>
<dbReference type="PANTHER" id="PTHR31635:SF196">
    <property type="entry name" value="REVERSE TRANSCRIPTASE DOMAIN-CONTAINING PROTEIN-RELATED"/>
    <property type="match status" value="1"/>
</dbReference>
<keyword evidence="3" id="KW-1185">Reference proteome</keyword>
<protein>
    <submittedName>
        <fullName evidence="2">Retrotransposon protein</fullName>
    </submittedName>
</protein>
<name>A0AAQ3JMT8_9LILI</name>
<dbReference type="InterPro" id="IPR043502">
    <property type="entry name" value="DNA/RNA_pol_sf"/>
</dbReference>
<evidence type="ECO:0000259" key="1">
    <source>
        <dbReference type="Pfam" id="PF00078"/>
    </source>
</evidence>
<dbReference type="SUPFAM" id="SSF56672">
    <property type="entry name" value="DNA/RNA polymerases"/>
    <property type="match status" value="1"/>
</dbReference>
<dbReference type="Pfam" id="PF00078">
    <property type="entry name" value="RVT_1"/>
    <property type="match status" value="1"/>
</dbReference>
<evidence type="ECO:0000313" key="2">
    <source>
        <dbReference type="EMBL" id="WOK92853.1"/>
    </source>
</evidence>
<feature type="domain" description="Reverse transcriptase" evidence="1">
    <location>
        <begin position="123"/>
        <end position="176"/>
    </location>
</feature>
<dbReference type="PANTHER" id="PTHR31635">
    <property type="entry name" value="REVERSE TRANSCRIPTASE DOMAIN-CONTAINING PROTEIN-RELATED"/>
    <property type="match status" value="1"/>
</dbReference>
<dbReference type="AlphaFoldDB" id="A0AAQ3JMT8"/>
<dbReference type="Proteomes" id="UP001327560">
    <property type="component" value="Chromosome 1"/>
</dbReference>
<evidence type="ECO:0000313" key="3">
    <source>
        <dbReference type="Proteomes" id="UP001327560"/>
    </source>
</evidence>
<accession>A0AAQ3JMT8</accession>
<dbReference type="InterPro" id="IPR000477">
    <property type="entry name" value="RT_dom"/>
</dbReference>
<proteinExistence type="predicted"/>
<gene>
    <name evidence="2" type="ORF">Cni_G01545</name>
</gene>